<reference evidence="1 2" key="1">
    <citation type="submission" date="2018-12" db="EMBL/GenBank/DDBJ databases">
        <title>The Draft Genome Sequence of the Soil Bacterium Pedobacter tournemirensis R1.</title>
        <authorList>
            <person name="He J."/>
        </authorList>
    </citation>
    <scope>NUCLEOTIDE SEQUENCE [LARGE SCALE GENOMIC DNA]</scope>
    <source>
        <strain evidence="1 2">R1</strain>
    </source>
</reference>
<proteinExistence type="predicted"/>
<evidence type="ECO:0000313" key="2">
    <source>
        <dbReference type="Proteomes" id="UP000290848"/>
    </source>
</evidence>
<organism evidence="1 2">
    <name type="scientific">Arcticibacter tournemirensis</name>
    <dbReference type="NCBI Taxonomy" id="699437"/>
    <lineage>
        <taxon>Bacteria</taxon>
        <taxon>Pseudomonadati</taxon>
        <taxon>Bacteroidota</taxon>
        <taxon>Sphingobacteriia</taxon>
        <taxon>Sphingobacteriales</taxon>
        <taxon>Sphingobacteriaceae</taxon>
        <taxon>Arcticibacter</taxon>
    </lineage>
</organism>
<evidence type="ECO:0008006" key="3">
    <source>
        <dbReference type="Google" id="ProtNLM"/>
    </source>
</evidence>
<protein>
    <recommendedName>
        <fullName evidence="3">DUF2383 domain-containing protein</fullName>
    </recommendedName>
</protein>
<dbReference type="AlphaFoldDB" id="A0A4Q0M842"/>
<dbReference type="InterPro" id="IPR012347">
    <property type="entry name" value="Ferritin-like"/>
</dbReference>
<dbReference type="EMBL" id="RXOC01000009">
    <property type="protein sequence ID" value="RXF68896.1"/>
    <property type="molecule type" value="Genomic_DNA"/>
</dbReference>
<name>A0A4Q0M842_9SPHI</name>
<dbReference type="Gene3D" id="1.20.1260.10">
    <property type="match status" value="1"/>
</dbReference>
<evidence type="ECO:0000313" key="1">
    <source>
        <dbReference type="EMBL" id="RXF68896.1"/>
    </source>
</evidence>
<sequence length="150" mass="17947">MNKETLTLKIQQLLTHSVMEREFYDRATDIISSSELKSAFAKYLWMRGEHIVGIKTFLMRAEQDHEIPVSQPFENERLWRFFIESVKRRDNSAILNTGMRYARLTRYKYNTALPFANMTDRLNTMLQNHLFEIQNILQEFSSIQLYKTRS</sequence>
<accession>A0A4Q0M842</accession>
<gene>
    <name evidence="1" type="ORF">EKH83_14335</name>
</gene>
<dbReference type="Proteomes" id="UP000290848">
    <property type="component" value="Unassembled WGS sequence"/>
</dbReference>
<dbReference type="RefSeq" id="WP_128770138.1">
    <property type="nucleotide sequence ID" value="NZ_RXOC01000009.1"/>
</dbReference>
<comment type="caution">
    <text evidence="1">The sequence shown here is derived from an EMBL/GenBank/DDBJ whole genome shotgun (WGS) entry which is preliminary data.</text>
</comment>